<dbReference type="OrthoDB" id="9808041at2"/>
<accession>F2IUY3</accession>
<keyword evidence="5 6" id="KW-0456">Lyase</keyword>
<evidence type="ECO:0000256" key="4">
    <source>
        <dbReference type="ARBA" id="ARBA00022909"/>
    </source>
</evidence>
<keyword evidence="4 6" id="KW-0289">Folate biosynthesis</keyword>
<dbReference type="SMART" id="SM00905">
    <property type="entry name" value="FolB"/>
    <property type="match status" value="1"/>
</dbReference>
<dbReference type="Pfam" id="PF02152">
    <property type="entry name" value="FolB"/>
    <property type="match status" value="1"/>
</dbReference>
<dbReference type="eggNOG" id="COG1539">
    <property type="taxonomic scope" value="Bacteria"/>
</dbReference>
<dbReference type="Gene3D" id="3.30.1130.10">
    <property type="match status" value="1"/>
</dbReference>
<feature type="domain" description="Dihydroneopterin aldolase/epimerase" evidence="7">
    <location>
        <begin position="4"/>
        <end position="117"/>
    </location>
</feature>
<dbReference type="PATRIC" id="fig|991905.3.peg.1830"/>
<comment type="similarity">
    <text evidence="3 6">Belongs to the DHNA family.</text>
</comment>
<keyword evidence="9" id="KW-1185">Reference proteome</keyword>
<dbReference type="EC" id="4.1.2.25" evidence="6"/>
<dbReference type="Proteomes" id="UP000008130">
    <property type="component" value="Chromosome"/>
</dbReference>
<dbReference type="GO" id="GO:0046656">
    <property type="term" value="P:folic acid biosynthetic process"/>
    <property type="evidence" value="ECO:0007669"/>
    <property type="project" value="UniProtKB-UniRule"/>
</dbReference>
<dbReference type="GO" id="GO:0004150">
    <property type="term" value="F:dihydroneopterin aldolase activity"/>
    <property type="evidence" value="ECO:0007669"/>
    <property type="project" value="UniProtKB-UniRule"/>
</dbReference>
<dbReference type="RefSeq" id="WP_013652529.1">
    <property type="nucleotide sequence ID" value="NC_015259.1"/>
</dbReference>
<dbReference type="HOGENOM" id="CLU_112632_1_3_5"/>
<dbReference type="InterPro" id="IPR006156">
    <property type="entry name" value="Dihydroneopterin_aldolase"/>
</dbReference>
<reference evidence="8 9" key="1">
    <citation type="journal article" date="2011" name="J. Bacteriol.">
        <title>Complete genome sequence of Polymorphum gilvum SL003B-26A1T, a crude oil-degrading bacterium from oil-polluted saline soil.</title>
        <authorList>
            <person name="Li S.G."/>
            <person name="Tang Y.Q."/>
            <person name="Nie Y."/>
            <person name="Cai M."/>
            <person name="Wu X.L."/>
        </authorList>
    </citation>
    <scope>NUCLEOTIDE SEQUENCE [LARGE SCALE GENOMIC DNA]</scope>
    <source>
        <strain evidence="9">LMG 25793 / CGMCC 1.9160 / SL003B-26A1</strain>
    </source>
</reference>
<evidence type="ECO:0000256" key="6">
    <source>
        <dbReference type="RuleBase" id="RU362079"/>
    </source>
</evidence>
<protein>
    <recommendedName>
        <fullName evidence="6">7,8-dihydroneopterin aldolase</fullName>
        <ecNumber evidence="6">4.1.2.25</ecNumber>
    </recommendedName>
</protein>
<sequence length="123" mass="13906">MDAIHLEDLVFYAYHGVHDEEARLGQRFHVDLTCWLDLAEASRTDDYALTVCYADLARAVERVVTTSRVRLIERLAGAIAEAVFTVDARIERLRVRVHKPGAPLPMASGRVSVEIHRDRPRAV</sequence>
<dbReference type="KEGG" id="pgv:SL003B_1785"/>
<dbReference type="EMBL" id="CP002568">
    <property type="protein sequence ID" value="ADZ70212.1"/>
    <property type="molecule type" value="Genomic_DNA"/>
</dbReference>
<dbReference type="PANTHER" id="PTHR42844">
    <property type="entry name" value="DIHYDRONEOPTERIN ALDOLASE 1-RELATED"/>
    <property type="match status" value="1"/>
</dbReference>
<dbReference type="InterPro" id="IPR043133">
    <property type="entry name" value="GTP-CH-I_C/QueF"/>
</dbReference>
<name>F2IUY3_POLGS</name>
<evidence type="ECO:0000256" key="5">
    <source>
        <dbReference type="ARBA" id="ARBA00023239"/>
    </source>
</evidence>
<dbReference type="NCBIfam" id="TIGR00525">
    <property type="entry name" value="folB"/>
    <property type="match status" value="1"/>
</dbReference>
<gene>
    <name evidence="8" type="ordered locus">SL003B_1785</name>
</gene>
<dbReference type="FunFam" id="3.30.1130.10:FF:000003">
    <property type="entry name" value="7,8-dihydroneopterin aldolase"/>
    <property type="match status" value="1"/>
</dbReference>
<organism evidence="8 9">
    <name type="scientific">Polymorphum gilvum (strain LMG 25793 / CGMCC 1.9160 / SL003B-26A1)</name>
    <dbReference type="NCBI Taxonomy" id="991905"/>
    <lineage>
        <taxon>Bacteria</taxon>
        <taxon>Pseudomonadati</taxon>
        <taxon>Pseudomonadota</taxon>
        <taxon>Alphaproteobacteria</taxon>
        <taxon>Rhodobacterales</taxon>
        <taxon>Paracoccaceae</taxon>
        <taxon>Polymorphum</taxon>
    </lineage>
</organism>
<dbReference type="AlphaFoldDB" id="F2IUY3"/>
<dbReference type="GO" id="GO:0005737">
    <property type="term" value="C:cytoplasm"/>
    <property type="evidence" value="ECO:0007669"/>
    <property type="project" value="TreeGrafter"/>
</dbReference>
<dbReference type="NCBIfam" id="TIGR00526">
    <property type="entry name" value="folB_dom"/>
    <property type="match status" value="1"/>
</dbReference>
<evidence type="ECO:0000256" key="2">
    <source>
        <dbReference type="ARBA" id="ARBA00005013"/>
    </source>
</evidence>
<dbReference type="STRING" id="991905.SL003B_1785"/>
<proteinExistence type="inferred from homology"/>
<evidence type="ECO:0000313" key="9">
    <source>
        <dbReference type="Proteomes" id="UP000008130"/>
    </source>
</evidence>
<dbReference type="SUPFAM" id="SSF55620">
    <property type="entry name" value="Tetrahydrobiopterin biosynthesis enzymes-like"/>
    <property type="match status" value="1"/>
</dbReference>
<comment type="pathway">
    <text evidence="2 6">Cofactor biosynthesis; tetrahydrofolate biosynthesis; 2-amino-4-hydroxy-6-hydroxymethyl-7,8-dihydropteridine diphosphate from 7,8-dihydroneopterin triphosphate: step 3/4.</text>
</comment>
<evidence type="ECO:0000259" key="7">
    <source>
        <dbReference type="SMART" id="SM00905"/>
    </source>
</evidence>
<comment type="catalytic activity">
    <reaction evidence="1 6">
        <text>7,8-dihydroneopterin = 6-hydroxymethyl-7,8-dihydropterin + glycolaldehyde</text>
        <dbReference type="Rhea" id="RHEA:10540"/>
        <dbReference type="ChEBI" id="CHEBI:17001"/>
        <dbReference type="ChEBI" id="CHEBI:17071"/>
        <dbReference type="ChEBI" id="CHEBI:44841"/>
        <dbReference type="EC" id="4.1.2.25"/>
    </reaction>
</comment>
<dbReference type="PANTHER" id="PTHR42844:SF1">
    <property type="entry name" value="DIHYDRONEOPTERIN ALDOLASE 1-RELATED"/>
    <property type="match status" value="1"/>
</dbReference>
<dbReference type="UniPathway" id="UPA00077">
    <property type="reaction ID" value="UER00154"/>
</dbReference>
<dbReference type="CDD" id="cd00534">
    <property type="entry name" value="DHNA_DHNTPE"/>
    <property type="match status" value="1"/>
</dbReference>
<dbReference type="InterPro" id="IPR006157">
    <property type="entry name" value="FolB_dom"/>
</dbReference>
<evidence type="ECO:0000256" key="3">
    <source>
        <dbReference type="ARBA" id="ARBA00005708"/>
    </source>
</evidence>
<dbReference type="GO" id="GO:0046654">
    <property type="term" value="P:tetrahydrofolate biosynthetic process"/>
    <property type="evidence" value="ECO:0007669"/>
    <property type="project" value="UniProtKB-UniRule"/>
</dbReference>
<evidence type="ECO:0000256" key="1">
    <source>
        <dbReference type="ARBA" id="ARBA00001353"/>
    </source>
</evidence>
<comment type="function">
    <text evidence="6">Catalyzes the conversion of 7,8-dihydroneopterin to 6-hydroxymethyl-7,8-dihydropterin.</text>
</comment>
<evidence type="ECO:0000313" key="8">
    <source>
        <dbReference type="EMBL" id="ADZ70212.1"/>
    </source>
</evidence>